<evidence type="ECO:0000256" key="1">
    <source>
        <dbReference type="ARBA" id="ARBA00004651"/>
    </source>
</evidence>
<name>A0ABZ1CG56_9BACT</name>
<reference evidence="8 9" key="2">
    <citation type="submission" date="2023-12" db="EMBL/GenBank/DDBJ databases">
        <title>Description of an unclassified Opitutus bacterium of Verrucomicrobiota.</title>
        <authorList>
            <person name="Zhang D.-F."/>
        </authorList>
    </citation>
    <scope>NUCLEOTIDE SEQUENCE [LARGE SCALE GENOMIC DNA]</scope>
    <source>
        <strain evidence="8 9">WL0086</strain>
    </source>
</reference>
<comment type="subcellular location">
    <subcellularLocation>
        <location evidence="1 6">Cell membrane</location>
        <topology evidence="1 6">Multi-pass membrane protein</topology>
    </subcellularLocation>
</comment>
<keyword evidence="2 6" id="KW-1003">Cell membrane</keyword>
<dbReference type="PANTHER" id="PTHR12677:SF59">
    <property type="entry name" value="GOLGI APPARATUS MEMBRANE PROTEIN TVP38-RELATED"/>
    <property type="match status" value="1"/>
</dbReference>
<dbReference type="Proteomes" id="UP000738431">
    <property type="component" value="Chromosome"/>
</dbReference>
<evidence type="ECO:0000256" key="4">
    <source>
        <dbReference type="ARBA" id="ARBA00022989"/>
    </source>
</evidence>
<evidence type="ECO:0000256" key="5">
    <source>
        <dbReference type="ARBA" id="ARBA00023136"/>
    </source>
</evidence>
<evidence type="ECO:0000256" key="6">
    <source>
        <dbReference type="RuleBase" id="RU366058"/>
    </source>
</evidence>
<feature type="transmembrane region" description="Helical" evidence="6">
    <location>
        <begin position="168"/>
        <end position="192"/>
    </location>
</feature>
<evidence type="ECO:0000313" key="9">
    <source>
        <dbReference type="Proteomes" id="UP000738431"/>
    </source>
</evidence>
<feature type="domain" description="VTT" evidence="7">
    <location>
        <begin position="70"/>
        <end position="189"/>
    </location>
</feature>
<proteinExistence type="inferred from homology"/>
<dbReference type="RefSeq" id="WP_221029769.1">
    <property type="nucleotide sequence ID" value="NZ_CP139781.1"/>
</dbReference>
<sequence length="240" mass="25442">MESQAPAPKSKKGLLIKLAVLVVLAGIGGVAVLKGLDVRGLIDQTLAMMREAGPLVFFGGMAVLPAVGMPLSPFTLSAGSIFGPTLGMPLVLVFTWLALAVNVLITYVLARWIARPWLEKLVLRFGYRWPQVPADEYWDVAILLRVTPGPPFFLQSAILGLAQVPLRVYMIVSVIVSGLYGTAFVMFGEALLAGKGRMVMLGIGGIAALSVGTHLLRRHLGKKKAAAAVTQPDPATESTG</sequence>
<keyword evidence="4 6" id="KW-1133">Transmembrane helix</keyword>
<comment type="similarity">
    <text evidence="6">Belongs to the TVP38/TMEM64 family.</text>
</comment>
<feature type="transmembrane region" description="Helical" evidence="6">
    <location>
        <begin position="198"/>
        <end position="216"/>
    </location>
</feature>
<keyword evidence="5 6" id="KW-0472">Membrane</keyword>
<dbReference type="PANTHER" id="PTHR12677">
    <property type="entry name" value="GOLGI APPARATUS MEMBRANE PROTEIN TVP38-RELATED"/>
    <property type="match status" value="1"/>
</dbReference>
<feature type="transmembrane region" description="Helical" evidence="6">
    <location>
        <begin position="86"/>
        <end position="110"/>
    </location>
</feature>
<evidence type="ECO:0000256" key="3">
    <source>
        <dbReference type="ARBA" id="ARBA00022692"/>
    </source>
</evidence>
<keyword evidence="9" id="KW-1185">Reference proteome</keyword>
<evidence type="ECO:0000259" key="7">
    <source>
        <dbReference type="Pfam" id="PF09335"/>
    </source>
</evidence>
<feature type="transmembrane region" description="Helical" evidence="6">
    <location>
        <begin position="14"/>
        <end position="33"/>
    </location>
</feature>
<accession>A0ABZ1CG56</accession>
<dbReference type="InterPro" id="IPR032816">
    <property type="entry name" value="VTT_dom"/>
</dbReference>
<organism evidence="8 9">
    <name type="scientific">Actomonas aquatica</name>
    <dbReference type="NCBI Taxonomy" id="2866162"/>
    <lineage>
        <taxon>Bacteria</taxon>
        <taxon>Pseudomonadati</taxon>
        <taxon>Verrucomicrobiota</taxon>
        <taxon>Opitutia</taxon>
        <taxon>Opitutales</taxon>
        <taxon>Opitutaceae</taxon>
        <taxon>Actomonas</taxon>
    </lineage>
</organism>
<evidence type="ECO:0000256" key="2">
    <source>
        <dbReference type="ARBA" id="ARBA00022475"/>
    </source>
</evidence>
<protein>
    <recommendedName>
        <fullName evidence="6">TVP38/TMEM64 family membrane protein</fullName>
    </recommendedName>
</protein>
<dbReference type="EMBL" id="CP139781">
    <property type="protein sequence ID" value="WRQ89544.1"/>
    <property type="molecule type" value="Genomic_DNA"/>
</dbReference>
<dbReference type="Pfam" id="PF09335">
    <property type="entry name" value="VTT_dom"/>
    <property type="match status" value="1"/>
</dbReference>
<gene>
    <name evidence="8" type="ORF">K1X11_008995</name>
</gene>
<evidence type="ECO:0000313" key="8">
    <source>
        <dbReference type="EMBL" id="WRQ89544.1"/>
    </source>
</evidence>
<dbReference type="InterPro" id="IPR015414">
    <property type="entry name" value="TMEM64"/>
</dbReference>
<keyword evidence="3 6" id="KW-0812">Transmembrane</keyword>
<feature type="transmembrane region" description="Helical" evidence="6">
    <location>
        <begin position="54"/>
        <end position="74"/>
    </location>
</feature>
<reference evidence="8 9" key="1">
    <citation type="submission" date="2021-08" db="EMBL/GenBank/DDBJ databases">
        <authorList>
            <person name="Zhang D."/>
            <person name="Zhang A."/>
            <person name="Wang L."/>
        </authorList>
    </citation>
    <scope>NUCLEOTIDE SEQUENCE [LARGE SCALE GENOMIC DNA]</scope>
    <source>
        <strain evidence="8 9">WL0086</strain>
    </source>
</reference>